<dbReference type="Proteomes" id="UP000637423">
    <property type="component" value="Unassembled WGS sequence"/>
</dbReference>
<name>A0A916UHM0_9BURK</name>
<dbReference type="AlphaFoldDB" id="A0A916UHM0"/>
<dbReference type="RefSeq" id="WP_188566013.1">
    <property type="nucleotide sequence ID" value="NZ_BMED01000002.1"/>
</dbReference>
<reference evidence="2" key="2">
    <citation type="submission" date="2020-09" db="EMBL/GenBank/DDBJ databases">
        <authorList>
            <person name="Sun Q."/>
            <person name="Zhou Y."/>
        </authorList>
    </citation>
    <scope>NUCLEOTIDE SEQUENCE</scope>
    <source>
        <strain evidence="2">CGMCC 1.10998</strain>
    </source>
</reference>
<comment type="caution">
    <text evidence="2">The sequence shown here is derived from an EMBL/GenBank/DDBJ whole genome shotgun (WGS) entry which is preliminary data.</text>
</comment>
<dbReference type="EMBL" id="BMED01000002">
    <property type="protein sequence ID" value="GGC73657.1"/>
    <property type="molecule type" value="Genomic_DNA"/>
</dbReference>
<evidence type="ECO:0000313" key="3">
    <source>
        <dbReference type="Proteomes" id="UP000637423"/>
    </source>
</evidence>
<evidence type="ECO:0008006" key="4">
    <source>
        <dbReference type="Google" id="ProtNLM"/>
    </source>
</evidence>
<keyword evidence="3" id="KW-1185">Reference proteome</keyword>
<evidence type="ECO:0000256" key="1">
    <source>
        <dbReference type="SAM" id="SignalP"/>
    </source>
</evidence>
<feature type="chain" id="PRO_5037195078" description="DUF2490 domain-containing protein" evidence="1">
    <location>
        <begin position="21"/>
        <end position="243"/>
    </location>
</feature>
<reference evidence="2" key="1">
    <citation type="journal article" date="2014" name="Int. J. Syst. Evol. Microbiol.">
        <title>Complete genome sequence of Corynebacterium casei LMG S-19264T (=DSM 44701T), isolated from a smear-ripened cheese.</title>
        <authorList>
            <consortium name="US DOE Joint Genome Institute (JGI-PGF)"/>
            <person name="Walter F."/>
            <person name="Albersmeier A."/>
            <person name="Kalinowski J."/>
            <person name="Ruckert C."/>
        </authorList>
    </citation>
    <scope>NUCLEOTIDE SEQUENCE</scope>
    <source>
        <strain evidence="2">CGMCC 1.10998</strain>
    </source>
</reference>
<protein>
    <recommendedName>
        <fullName evidence="4">DUF2490 domain-containing protein</fullName>
    </recommendedName>
</protein>
<gene>
    <name evidence="2" type="ORF">GCM10011396_21060</name>
</gene>
<organism evidence="2 3">
    <name type="scientific">Undibacterium terreum</name>
    <dbReference type="NCBI Taxonomy" id="1224302"/>
    <lineage>
        <taxon>Bacteria</taxon>
        <taxon>Pseudomonadati</taxon>
        <taxon>Pseudomonadota</taxon>
        <taxon>Betaproteobacteria</taxon>
        <taxon>Burkholderiales</taxon>
        <taxon>Oxalobacteraceae</taxon>
        <taxon>Undibacterium</taxon>
    </lineage>
</organism>
<keyword evidence="1" id="KW-0732">Signal</keyword>
<feature type="signal peptide" evidence="1">
    <location>
        <begin position="1"/>
        <end position="20"/>
    </location>
</feature>
<evidence type="ECO:0000313" key="2">
    <source>
        <dbReference type="EMBL" id="GGC73657.1"/>
    </source>
</evidence>
<proteinExistence type="predicted"/>
<sequence>MTKSLALAVFLLTTCAAVQAYPGYYVVTVYDNQGQKSIDFRYWTIKFPGRTETVWPELGVGYGVTSRWYTELYASYIGSSASKVSLDTWNWQNDVLLTQGQYPFDLAIHTMLAREHISQEGYTLDIGPALQTDVGRVQLNGNVFLERVLRSENNGTTQLQYQWQTKYRWKPALEFGLQGFGELGDWNHWAPRDKQSHRIGPALFGSLSTGPAQTLKYQVSYLTGSIYGRHGNMLSLRLQYVFD</sequence>
<accession>A0A916UHM0</accession>